<dbReference type="Pfam" id="PF00590">
    <property type="entry name" value="TP_methylase"/>
    <property type="match status" value="1"/>
</dbReference>
<sequence length="303" mass="33458">MQAQSKGYGKRIRRFRWTGERLEEVGVMTPSADGGRCPADVFIVGAGVQVPDHLTSAAIDVLDQCQEIYSILPRSTSRLMPSRWASKTRDLQEIYQRGGRRLDVYREEINLIWQAARSNPPVAYLTVGNPVVFDSVTAGLIERAKCGDMSVRVIAGVSSVDAIMADLGIDYAPGIQILEASSLVAHNIQPRNDIDCLVMQPNVFGTAFVTMGRKPCAAALWPLRDHLLKCYPSDHTVTYITCSVRSGNPAHLESFPLSCLGGTEMSPQTLGASLFIPAAVPLKADEYFSDRFRDQSEFERNYR</sequence>
<dbReference type="InterPro" id="IPR035996">
    <property type="entry name" value="4pyrrol_Methylase_sf"/>
</dbReference>
<dbReference type="SUPFAM" id="SSF53790">
    <property type="entry name" value="Tetrapyrrole methylase"/>
    <property type="match status" value="1"/>
</dbReference>
<dbReference type="CDD" id="cd19916">
    <property type="entry name" value="OphMA_like"/>
    <property type="match status" value="1"/>
</dbReference>
<dbReference type="Gene3D" id="3.40.1010.10">
    <property type="entry name" value="Cobalt-precorrin-4 Transmethylase, Domain 1"/>
    <property type="match status" value="1"/>
</dbReference>
<reference evidence="2 3" key="1">
    <citation type="submission" date="2018-01" db="EMBL/GenBank/DDBJ databases">
        <title>Draft genome sequence of Streptomyces sp. 13K301.</title>
        <authorList>
            <person name="Sahin N."/>
            <person name="Saygin H."/>
            <person name="Ay H."/>
        </authorList>
    </citation>
    <scope>NUCLEOTIDE SEQUENCE [LARGE SCALE GENOMIC DNA]</scope>
    <source>
        <strain evidence="2 3">13K301</strain>
    </source>
</reference>
<dbReference type="Proteomes" id="UP000235943">
    <property type="component" value="Unassembled WGS sequence"/>
</dbReference>
<name>A0A2N8TXM6_9ACTN</name>
<dbReference type="GO" id="GO:0008168">
    <property type="term" value="F:methyltransferase activity"/>
    <property type="evidence" value="ECO:0007669"/>
    <property type="project" value="InterPro"/>
</dbReference>
<evidence type="ECO:0000259" key="1">
    <source>
        <dbReference type="Pfam" id="PF00590"/>
    </source>
</evidence>
<feature type="domain" description="Tetrapyrrole methylase" evidence="1">
    <location>
        <begin position="41"/>
        <end position="230"/>
    </location>
</feature>
<gene>
    <name evidence="2" type="ORF">C1J00_02365</name>
</gene>
<protein>
    <recommendedName>
        <fullName evidence="1">Tetrapyrrole methylase domain-containing protein</fullName>
    </recommendedName>
</protein>
<evidence type="ECO:0000313" key="2">
    <source>
        <dbReference type="EMBL" id="PNG23751.1"/>
    </source>
</evidence>
<organism evidence="2 3">
    <name type="scientific">Streptomyces cahuitamycinicus</name>
    <dbReference type="NCBI Taxonomy" id="2070367"/>
    <lineage>
        <taxon>Bacteria</taxon>
        <taxon>Bacillati</taxon>
        <taxon>Actinomycetota</taxon>
        <taxon>Actinomycetes</taxon>
        <taxon>Kitasatosporales</taxon>
        <taxon>Streptomycetaceae</taxon>
        <taxon>Streptomyces</taxon>
    </lineage>
</organism>
<dbReference type="OrthoDB" id="1459304at2"/>
<keyword evidence="3" id="KW-1185">Reference proteome</keyword>
<dbReference type="AlphaFoldDB" id="A0A2N8TXM6"/>
<dbReference type="InterPro" id="IPR014777">
    <property type="entry name" value="4pyrrole_Mease_sub1"/>
</dbReference>
<proteinExistence type="predicted"/>
<dbReference type="InterPro" id="IPR000878">
    <property type="entry name" value="4pyrrol_Mease"/>
</dbReference>
<accession>A0A2N8TXM6</accession>
<evidence type="ECO:0000313" key="3">
    <source>
        <dbReference type="Proteomes" id="UP000235943"/>
    </source>
</evidence>
<comment type="caution">
    <text evidence="2">The sequence shown here is derived from an EMBL/GenBank/DDBJ whole genome shotgun (WGS) entry which is preliminary data.</text>
</comment>
<dbReference type="EMBL" id="POUC01000008">
    <property type="protein sequence ID" value="PNG23751.1"/>
    <property type="molecule type" value="Genomic_DNA"/>
</dbReference>